<accession>A0A7S3GIZ1</accession>
<proteinExistence type="predicted"/>
<name>A0A7S3GIZ1_9EUKA</name>
<reference evidence="3" key="1">
    <citation type="submission" date="2021-01" db="EMBL/GenBank/DDBJ databases">
        <authorList>
            <person name="Corre E."/>
            <person name="Pelletier E."/>
            <person name="Niang G."/>
            <person name="Scheremetjew M."/>
            <person name="Finn R."/>
            <person name="Kale V."/>
            <person name="Holt S."/>
            <person name="Cochrane G."/>
            <person name="Meng A."/>
            <person name="Brown T."/>
            <person name="Cohen L."/>
        </authorList>
    </citation>
    <scope>NUCLEOTIDE SEQUENCE</scope>
    <source>
        <strain evidence="3">NIES-2562</strain>
    </source>
</reference>
<feature type="coiled-coil region" evidence="1">
    <location>
        <begin position="332"/>
        <end position="359"/>
    </location>
</feature>
<dbReference type="EMBL" id="HBIB01046002">
    <property type="protein sequence ID" value="CAE0267870.1"/>
    <property type="molecule type" value="Transcribed_RNA"/>
</dbReference>
<gene>
    <name evidence="3" type="ORF">PBIL07802_LOCUS30216</name>
</gene>
<sequence length="441" mass="51318">MSFCRQKKTATYPSGPFTARTERTGGGLLPHVDRQHAVTSNSEIAATARTEWGTNSVQAQELLEMRMQELQQRLEFERTLRKKAEEEKEKEVTKIKQVFDDQMNKARDSEAKKSKVEEEKLRLSKLLEEAERFQKEVLTKLRQEVEGRLEAEGLVEKKQTQIVTLKKEAAQLKSKLANEKAVKNKLVKVCQELDESVKPLKEKNLQLLLRLQRDTNVMRALRKELNENKEKVNELSRLSSLMQDNAKRETVTRIEAQEDSCAYQLELDALRDRHEQLINKMERMQTALREKSNDIDTKNREVLHLRDQVMKLMLSLEREGGGDSQAEGDENARKLAEQVVQLHQMLREKEEQRAEAMHENLRKKEYLDALKDEISALLSRWIKSNKSLAKSSPRPGARPELADLKDEFEHRMAERIDKKMGRRGSFILLNDTFFANWALDR</sequence>
<keyword evidence="1" id="KW-0175">Coiled coil</keyword>
<evidence type="ECO:0000256" key="2">
    <source>
        <dbReference type="SAM" id="MobiDB-lite"/>
    </source>
</evidence>
<dbReference type="AlphaFoldDB" id="A0A7S3GIZ1"/>
<protein>
    <submittedName>
        <fullName evidence="3">Uncharacterized protein</fullName>
    </submittedName>
</protein>
<feature type="coiled-coil region" evidence="1">
    <location>
        <begin position="211"/>
        <end position="238"/>
    </location>
</feature>
<feature type="coiled-coil region" evidence="1">
    <location>
        <begin position="60"/>
        <end position="182"/>
    </location>
</feature>
<feature type="coiled-coil region" evidence="1">
    <location>
        <begin position="267"/>
        <end position="308"/>
    </location>
</feature>
<organism evidence="3">
    <name type="scientific">Palpitomonas bilix</name>
    <dbReference type="NCBI Taxonomy" id="652834"/>
    <lineage>
        <taxon>Eukaryota</taxon>
        <taxon>Eukaryota incertae sedis</taxon>
    </lineage>
</organism>
<feature type="region of interest" description="Disordered" evidence="2">
    <location>
        <begin position="1"/>
        <end position="28"/>
    </location>
</feature>
<evidence type="ECO:0000313" key="3">
    <source>
        <dbReference type="EMBL" id="CAE0267870.1"/>
    </source>
</evidence>
<evidence type="ECO:0000256" key="1">
    <source>
        <dbReference type="SAM" id="Coils"/>
    </source>
</evidence>